<protein>
    <submittedName>
        <fullName evidence="4">Unplaced genomic scaffold scaffold_19, whole genome shotgun sequence</fullName>
    </submittedName>
</protein>
<evidence type="ECO:0000256" key="2">
    <source>
        <dbReference type="ARBA" id="ARBA00023002"/>
    </source>
</evidence>
<dbReference type="InterPro" id="IPR051911">
    <property type="entry name" value="SDR_oxidoreductase"/>
</dbReference>
<dbReference type="PANTHER" id="PTHR43976:SF16">
    <property type="entry name" value="SHORT-CHAIN DEHYDROGENASE_REDUCTASE FAMILY PROTEIN"/>
    <property type="match status" value="1"/>
</dbReference>
<keyword evidence="2" id="KW-0560">Oxidoreductase</keyword>
<organism evidence="4 5">
    <name type="scientific">Hydnomerulius pinastri MD-312</name>
    <dbReference type="NCBI Taxonomy" id="994086"/>
    <lineage>
        <taxon>Eukaryota</taxon>
        <taxon>Fungi</taxon>
        <taxon>Dikarya</taxon>
        <taxon>Basidiomycota</taxon>
        <taxon>Agaricomycotina</taxon>
        <taxon>Agaricomycetes</taxon>
        <taxon>Agaricomycetidae</taxon>
        <taxon>Boletales</taxon>
        <taxon>Boletales incertae sedis</taxon>
        <taxon>Leucogyrophana</taxon>
    </lineage>
</organism>
<evidence type="ECO:0000313" key="4">
    <source>
        <dbReference type="EMBL" id="KIJ62843.1"/>
    </source>
</evidence>
<comment type="similarity">
    <text evidence="1 3">Belongs to the short-chain dehydrogenases/reductases (SDR) family.</text>
</comment>
<dbReference type="Pfam" id="PF00106">
    <property type="entry name" value="adh_short"/>
    <property type="match status" value="1"/>
</dbReference>
<dbReference type="OrthoDB" id="1274115at2759"/>
<accession>A0A0C9W704</accession>
<dbReference type="GO" id="GO:0016491">
    <property type="term" value="F:oxidoreductase activity"/>
    <property type="evidence" value="ECO:0007669"/>
    <property type="project" value="UniProtKB-KW"/>
</dbReference>
<dbReference type="InterPro" id="IPR002347">
    <property type="entry name" value="SDR_fam"/>
</dbReference>
<proteinExistence type="inferred from homology"/>
<name>A0A0C9W704_9AGAM</name>
<dbReference type="PANTHER" id="PTHR43976">
    <property type="entry name" value="SHORT CHAIN DEHYDROGENASE"/>
    <property type="match status" value="1"/>
</dbReference>
<dbReference type="HOGENOM" id="CLU_010194_2_9_1"/>
<reference evidence="4 5" key="1">
    <citation type="submission" date="2014-04" db="EMBL/GenBank/DDBJ databases">
        <title>Evolutionary Origins and Diversification of the Mycorrhizal Mutualists.</title>
        <authorList>
            <consortium name="DOE Joint Genome Institute"/>
            <consortium name="Mycorrhizal Genomics Consortium"/>
            <person name="Kohler A."/>
            <person name="Kuo A."/>
            <person name="Nagy L.G."/>
            <person name="Floudas D."/>
            <person name="Copeland A."/>
            <person name="Barry K.W."/>
            <person name="Cichocki N."/>
            <person name="Veneault-Fourrey C."/>
            <person name="LaButti K."/>
            <person name="Lindquist E.A."/>
            <person name="Lipzen A."/>
            <person name="Lundell T."/>
            <person name="Morin E."/>
            <person name="Murat C."/>
            <person name="Riley R."/>
            <person name="Ohm R."/>
            <person name="Sun H."/>
            <person name="Tunlid A."/>
            <person name="Henrissat B."/>
            <person name="Grigoriev I.V."/>
            <person name="Hibbett D.S."/>
            <person name="Martin F."/>
        </authorList>
    </citation>
    <scope>NUCLEOTIDE SEQUENCE [LARGE SCALE GENOMIC DNA]</scope>
    <source>
        <strain evidence="4 5">MD-312</strain>
    </source>
</reference>
<evidence type="ECO:0000313" key="5">
    <source>
        <dbReference type="Proteomes" id="UP000053820"/>
    </source>
</evidence>
<dbReference type="Proteomes" id="UP000053820">
    <property type="component" value="Unassembled WGS sequence"/>
</dbReference>
<dbReference type="AlphaFoldDB" id="A0A0C9W704"/>
<evidence type="ECO:0000256" key="3">
    <source>
        <dbReference type="RuleBase" id="RU000363"/>
    </source>
</evidence>
<dbReference type="PRINTS" id="PR00081">
    <property type="entry name" value="GDHRDH"/>
</dbReference>
<keyword evidence="5" id="KW-1185">Reference proteome</keyword>
<dbReference type="CDD" id="cd05374">
    <property type="entry name" value="17beta-HSD-like_SDR_c"/>
    <property type="match status" value="1"/>
</dbReference>
<sequence length="284" mass="31318">MSTSPQVWFVTGASSGFGRAITDHVLRQGNKVIATLRKPEVISDLVERYTPEQLLVLKLDVTKPSEVVDAFARAREVFGRIDVVFNNAGYAVVGELEGTRNDVARGLFETNFWGAVNVSLEAIKFFREVNQPQGGRLLQISSMVGLTAAPGIGFYSATKFALEGFTESLVQELDPKWNIKVSIVAPGPFKTKGVLESATVEPVHPAYTDETLGSAQQRQWFDSKTADGDSEKAAIVLEKLAHLDNPPLRFPIHKVSITLARQKAERVQNETDAYESWSEGVYFE</sequence>
<dbReference type="InterPro" id="IPR036291">
    <property type="entry name" value="NAD(P)-bd_dom_sf"/>
</dbReference>
<dbReference type="PRINTS" id="PR00080">
    <property type="entry name" value="SDRFAMILY"/>
</dbReference>
<dbReference type="Gene3D" id="3.40.50.720">
    <property type="entry name" value="NAD(P)-binding Rossmann-like Domain"/>
    <property type="match status" value="1"/>
</dbReference>
<dbReference type="EMBL" id="KN839853">
    <property type="protein sequence ID" value="KIJ62843.1"/>
    <property type="molecule type" value="Genomic_DNA"/>
</dbReference>
<dbReference type="SUPFAM" id="SSF51735">
    <property type="entry name" value="NAD(P)-binding Rossmann-fold domains"/>
    <property type="match status" value="1"/>
</dbReference>
<gene>
    <name evidence="4" type="ORF">HYDPIDRAFT_93555</name>
</gene>
<evidence type="ECO:0000256" key="1">
    <source>
        <dbReference type="ARBA" id="ARBA00006484"/>
    </source>
</evidence>